<gene>
    <name evidence="6" type="ORF">CWATWH0003_5410t6</name>
</gene>
<keyword evidence="3" id="KW-0560">Oxidoreductase</keyword>
<comment type="cofactor">
    <cofactor evidence="5">
        <name>Fe(2+)</name>
        <dbReference type="ChEBI" id="CHEBI:29033"/>
    </cofactor>
    <text evidence="5">Binds 1 Fe(2+) ion per subunit.</text>
</comment>
<dbReference type="GO" id="GO:0016121">
    <property type="term" value="P:carotene catabolic process"/>
    <property type="evidence" value="ECO:0007669"/>
    <property type="project" value="TreeGrafter"/>
</dbReference>
<dbReference type="PANTHER" id="PTHR10543">
    <property type="entry name" value="BETA-CAROTENE DIOXYGENASE"/>
    <property type="match status" value="1"/>
</dbReference>
<protein>
    <submittedName>
        <fullName evidence="6">Retinal pigment epithelial membrane protein</fullName>
    </submittedName>
</protein>
<dbReference type="EMBL" id="AESD01000838">
    <property type="protein sequence ID" value="EHJ09822.1"/>
    <property type="molecule type" value="Genomic_DNA"/>
</dbReference>
<dbReference type="GO" id="GO:0046872">
    <property type="term" value="F:metal ion binding"/>
    <property type="evidence" value="ECO:0007669"/>
    <property type="project" value="UniProtKB-KW"/>
</dbReference>
<accession>G5JDB3</accession>
<keyword evidence="4 5" id="KW-0408">Iron</keyword>
<dbReference type="PANTHER" id="PTHR10543:SF89">
    <property type="entry name" value="CAROTENOID 9,10(9',10')-CLEAVAGE DIOXYGENASE 1"/>
    <property type="match status" value="1"/>
</dbReference>
<dbReference type="AlphaFoldDB" id="G5JDB3"/>
<dbReference type="Pfam" id="PF03055">
    <property type="entry name" value="RPE65"/>
    <property type="match status" value="1"/>
</dbReference>
<dbReference type="InterPro" id="IPR004294">
    <property type="entry name" value="Carotenoid_Oase"/>
</dbReference>
<keyword evidence="2 5" id="KW-0479">Metal-binding</keyword>
<comment type="similarity">
    <text evidence="1">Belongs to the carotenoid oxygenase family.</text>
</comment>
<dbReference type="GO" id="GO:0010436">
    <property type="term" value="F:carotenoid dioxygenase activity"/>
    <property type="evidence" value="ECO:0007669"/>
    <property type="project" value="TreeGrafter"/>
</dbReference>
<evidence type="ECO:0000256" key="5">
    <source>
        <dbReference type="PIRSR" id="PIRSR604294-1"/>
    </source>
</evidence>
<organism evidence="6 7">
    <name type="scientific">Crocosphaera watsonii WH 0003</name>
    <dbReference type="NCBI Taxonomy" id="423471"/>
    <lineage>
        <taxon>Bacteria</taxon>
        <taxon>Bacillati</taxon>
        <taxon>Cyanobacteriota</taxon>
        <taxon>Cyanophyceae</taxon>
        <taxon>Oscillatoriophycideae</taxon>
        <taxon>Chroococcales</taxon>
        <taxon>Aphanothecaceae</taxon>
        <taxon>Crocosphaera</taxon>
    </lineage>
</organism>
<feature type="binding site" evidence="5">
    <location>
        <position position="182"/>
    </location>
    <ligand>
        <name>Fe cation</name>
        <dbReference type="ChEBI" id="CHEBI:24875"/>
        <note>catalytic</note>
    </ligand>
</feature>
<evidence type="ECO:0000256" key="3">
    <source>
        <dbReference type="ARBA" id="ARBA00023002"/>
    </source>
</evidence>
<dbReference type="RefSeq" id="WP_007313162.1">
    <property type="nucleotide sequence ID" value="NZ_AESD01000838.1"/>
</dbReference>
<dbReference type="Proteomes" id="UP000003477">
    <property type="component" value="Unassembled WGS sequence"/>
</dbReference>
<evidence type="ECO:0000256" key="2">
    <source>
        <dbReference type="ARBA" id="ARBA00022723"/>
    </source>
</evidence>
<proteinExistence type="inferred from homology"/>
<dbReference type="GeneID" id="88768726"/>
<evidence type="ECO:0000313" key="7">
    <source>
        <dbReference type="Proteomes" id="UP000003477"/>
    </source>
</evidence>
<sequence length="232" mass="26117">MTISINKKKENLSFNRQQWQQGYQSQPNEYEYFIEDIEGKVPEELQGTLFRNGPGLFDVQGTPLQHPFDGDGMVCAISFLPNGKVHFRNRFVRTEGYVQEQKAGKMIYRGVFGTQKPGGWINNIFDIKVKNIANTNVIYWGNKLLALWEAAEPYLLDPSTLETLGIDYLDGVLNPGDSISAHPCFDPSCELDNGQPCLVNYSIKPGLSSKITIYEFAPDGNLLRRHSHTVPG</sequence>
<feature type="non-terminal residue" evidence="6">
    <location>
        <position position="232"/>
    </location>
</feature>
<reference evidence="6 7" key="1">
    <citation type="journal article" date="2011" name="Front. Microbiol.">
        <title>Two Strains of Crocosphaera watsonii with Highly Conserved Genomes are Distinguished by Strain-Specific Features.</title>
        <authorList>
            <person name="Bench S.R."/>
            <person name="Ilikchyan I.N."/>
            <person name="Tripp H.J."/>
            <person name="Zehr J.P."/>
        </authorList>
    </citation>
    <scope>NUCLEOTIDE SEQUENCE [LARGE SCALE GENOMIC DNA]</scope>
    <source>
        <strain evidence="6 7">WH 0003</strain>
    </source>
</reference>
<evidence type="ECO:0000313" key="6">
    <source>
        <dbReference type="EMBL" id="EHJ09822.1"/>
    </source>
</evidence>
<name>G5JDB3_CROWT</name>
<evidence type="ECO:0000256" key="1">
    <source>
        <dbReference type="ARBA" id="ARBA00006787"/>
    </source>
</evidence>
<evidence type="ECO:0000256" key="4">
    <source>
        <dbReference type="ARBA" id="ARBA00023004"/>
    </source>
</evidence>
<comment type="caution">
    <text evidence="6">The sequence shown here is derived from an EMBL/GenBank/DDBJ whole genome shotgun (WGS) entry which is preliminary data.</text>
</comment>